<keyword evidence="1" id="KW-0472">Membrane</keyword>
<gene>
    <name evidence="2" type="ORF">CANINC_002121</name>
</gene>
<keyword evidence="1" id="KW-1133">Transmembrane helix</keyword>
<proteinExistence type="predicted"/>
<comment type="caution">
    <text evidence="2">The sequence shown here is derived from an EMBL/GenBank/DDBJ whole genome shotgun (WGS) entry which is preliminary data.</text>
</comment>
<evidence type="ECO:0000313" key="3">
    <source>
        <dbReference type="Proteomes" id="UP000307173"/>
    </source>
</evidence>
<keyword evidence="3" id="KW-1185">Reference proteome</keyword>
<feature type="transmembrane region" description="Helical" evidence="1">
    <location>
        <begin position="171"/>
        <end position="190"/>
    </location>
</feature>
<organism evidence="2 3">
    <name type="scientific">Pichia inconspicua</name>
    <dbReference type="NCBI Taxonomy" id="52247"/>
    <lineage>
        <taxon>Eukaryota</taxon>
        <taxon>Fungi</taxon>
        <taxon>Dikarya</taxon>
        <taxon>Ascomycota</taxon>
        <taxon>Saccharomycotina</taxon>
        <taxon>Pichiomycetes</taxon>
        <taxon>Pichiales</taxon>
        <taxon>Pichiaceae</taxon>
        <taxon>Pichia</taxon>
    </lineage>
</organism>
<evidence type="ECO:0000256" key="1">
    <source>
        <dbReference type="SAM" id="Phobius"/>
    </source>
</evidence>
<reference evidence="2 3" key="1">
    <citation type="journal article" date="2019" name="Front. Genet.">
        <title>Whole-Genome Sequencing of the Opportunistic Yeast Pathogen Candida inconspicua Uncovers Its Hybrid Origin.</title>
        <authorList>
            <person name="Mixao V."/>
            <person name="Hansen A.P."/>
            <person name="Saus E."/>
            <person name="Boekhout T."/>
            <person name="Lass-Florl C."/>
            <person name="Gabaldon T."/>
        </authorList>
    </citation>
    <scope>NUCLEOTIDE SEQUENCE [LARGE SCALE GENOMIC DNA]</scope>
    <source>
        <strain evidence="2 3">CBS 180</strain>
    </source>
</reference>
<keyword evidence="1" id="KW-0812">Transmembrane</keyword>
<dbReference type="AlphaFoldDB" id="A0A4T0X2F9"/>
<name>A0A4T0X2F9_9ASCO</name>
<dbReference type="Proteomes" id="UP000307173">
    <property type="component" value="Unassembled WGS sequence"/>
</dbReference>
<dbReference type="EMBL" id="SELW01000331">
    <property type="protein sequence ID" value="TID29164.1"/>
    <property type="molecule type" value="Genomic_DNA"/>
</dbReference>
<evidence type="ECO:0000313" key="2">
    <source>
        <dbReference type="EMBL" id="TID29164.1"/>
    </source>
</evidence>
<sequence>MSVRSTLSTFESGLLKFYENGNLLVPPGPRRPFGSFEASLRGINSQALVSISKKSGKGDKKLICVRCQAPGHKSPQCHGFTYTLNTSSTLHVSKNTGHLLEYTPDASGGDVSCISDGNLKLGYGTTFFDNKGSTIKVSNVAYIHLSMCLVLVVPALPSMVTSVILMMVRDIISILLMSLHVGVPLFLLLLKDFVSKAENEFSFKGFKVSFKVAAVRSDNDKEFCNNQMKGYCSSAHCSAQRKHRTVQEKARVRPFTAGKLERIKEEIKKIPKGFGSGS</sequence>
<feature type="transmembrane region" description="Helical" evidence="1">
    <location>
        <begin position="141"/>
        <end position="165"/>
    </location>
</feature>
<accession>A0A4T0X2F9</accession>
<protein>
    <submittedName>
        <fullName evidence="2">Uncharacterized protein</fullName>
    </submittedName>
</protein>